<dbReference type="PANTHER" id="PTHR24198">
    <property type="entry name" value="ANKYRIN REPEAT AND PROTEIN KINASE DOMAIN-CONTAINING PROTEIN"/>
    <property type="match status" value="1"/>
</dbReference>
<sequence length="163" mass="17734">AAGADATVVLPEYRYDGDTYKGVSLVQVAALHGHVEVVGPLVRAGAHLDHQTTDWHYKGSTALHLTVRHHDHPEMLRQLAALGLNVDTTNERGYTALHWAARWGRAGCVEALLQLDSPPNLDKRNNAGNTPLMVAKKKHAGECMRILISAGADASFNLNEFVK</sequence>
<name>A0AAV2QZT6_MEGNR</name>
<evidence type="ECO:0000313" key="5">
    <source>
        <dbReference type="Proteomes" id="UP001497623"/>
    </source>
</evidence>
<feature type="repeat" description="ANK" evidence="3">
    <location>
        <begin position="92"/>
        <end position="124"/>
    </location>
</feature>
<dbReference type="Pfam" id="PF00023">
    <property type="entry name" value="Ank"/>
    <property type="match status" value="1"/>
</dbReference>
<dbReference type="InterPro" id="IPR036770">
    <property type="entry name" value="Ankyrin_rpt-contain_sf"/>
</dbReference>
<dbReference type="SUPFAM" id="SSF48403">
    <property type="entry name" value="Ankyrin repeat"/>
    <property type="match status" value="1"/>
</dbReference>
<feature type="repeat" description="ANK" evidence="3">
    <location>
        <begin position="58"/>
        <end position="91"/>
    </location>
</feature>
<dbReference type="PROSITE" id="PS50297">
    <property type="entry name" value="ANK_REP_REGION"/>
    <property type="match status" value="1"/>
</dbReference>
<accession>A0AAV2QZT6</accession>
<comment type="caution">
    <text evidence="4">The sequence shown here is derived from an EMBL/GenBank/DDBJ whole genome shotgun (WGS) entry which is preliminary data.</text>
</comment>
<dbReference type="SMART" id="SM00248">
    <property type="entry name" value="ANK"/>
    <property type="match status" value="4"/>
</dbReference>
<keyword evidence="1" id="KW-0677">Repeat</keyword>
<dbReference type="Gene3D" id="1.25.40.20">
    <property type="entry name" value="Ankyrin repeat-containing domain"/>
    <property type="match status" value="1"/>
</dbReference>
<dbReference type="InterPro" id="IPR002110">
    <property type="entry name" value="Ankyrin_rpt"/>
</dbReference>
<evidence type="ECO:0000256" key="3">
    <source>
        <dbReference type="PROSITE-ProRule" id="PRU00023"/>
    </source>
</evidence>
<dbReference type="Pfam" id="PF12796">
    <property type="entry name" value="Ank_2"/>
    <property type="match status" value="1"/>
</dbReference>
<keyword evidence="2 3" id="KW-0040">ANK repeat</keyword>
<evidence type="ECO:0000256" key="1">
    <source>
        <dbReference type="ARBA" id="ARBA00022737"/>
    </source>
</evidence>
<dbReference type="PROSITE" id="PS50088">
    <property type="entry name" value="ANK_REPEAT"/>
    <property type="match status" value="4"/>
</dbReference>
<dbReference type="Proteomes" id="UP001497623">
    <property type="component" value="Unassembled WGS sequence"/>
</dbReference>
<keyword evidence="5" id="KW-1185">Reference proteome</keyword>
<reference evidence="4 5" key="1">
    <citation type="submission" date="2024-05" db="EMBL/GenBank/DDBJ databases">
        <authorList>
            <person name="Wallberg A."/>
        </authorList>
    </citation>
    <scope>NUCLEOTIDE SEQUENCE [LARGE SCALE GENOMIC DNA]</scope>
</reference>
<feature type="non-terminal residue" evidence="4">
    <location>
        <position position="1"/>
    </location>
</feature>
<dbReference type="PANTHER" id="PTHR24198:SF165">
    <property type="entry name" value="ANKYRIN REPEAT-CONTAINING PROTEIN-RELATED"/>
    <property type="match status" value="1"/>
</dbReference>
<gene>
    <name evidence="4" type="ORF">MNOR_LOCUS18962</name>
</gene>
<feature type="repeat" description="ANK" evidence="3">
    <location>
        <begin position="127"/>
        <end position="159"/>
    </location>
</feature>
<feature type="non-terminal residue" evidence="4">
    <location>
        <position position="163"/>
    </location>
</feature>
<dbReference type="AlphaFoldDB" id="A0AAV2QZT6"/>
<dbReference type="EMBL" id="CAXKWB010013840">
    <property type="protein sequence ID" value="CAL4108722.1"/>
    <property type="molecule type" value="Genomic_DNA"/>
</dbReference>
<evidence type="ECO:0000313" key="4">
    <source>
        <dbReference type="EMBL" id="CAL4108722.1"/>
    </source>
</evidence>
<protein>
    <submittedName>
        <fullName evidence="4">Uncharacterized protein</fullName>
    </submittedName>
</protein>
<organism evidence="4 5">
    <name type="scientific">Meganyctiphanes norvegica</name>
    <name type="common">Northern krill</name>
    <name type="synonym">Thysanopoda norvegica</name>
    <dbReference type="NCBI Taxonomy" id="48144"/>
    <lineage>
        <taxon>Eukaryota</taxon>
        <taxon>Metazoa</taxon>
        <taxon>Ecdysozoa</taxon>
        <taxon>Arthropoda</taxon>
        <taxon>Crustacea</taxon>
        <taxon>Multicrustacea</taxon>
        <taxon>Malacostraca</taxon>
        <taxon>Eumalacostraca</taxon>
        <taxon>Eucarida</taxon>
        <taxon>Euphausiacea</taxon>
        <taxon>Euphausiidae</taxon>
        <taxon>Meganyctiphanes</taxon>
    </lineage>
</organism>
<evidence type="ECO:0000256" key="2">
    <source>
        <dbReference type="ARBA" id="ARBA00023043"/>
    </source>
</evidence>
<proteinExistence type="predicted"/>
<feature type="repeat" description="ANK" evidence="3">
    <location>
        <begin position="21"/>
        <end position="53"/>
    </location>
</feature>